<reference evidence="2 3" key="1">
    <citation type="journal article" date="2016" name="Nat. Commun.">
        <title>Thousands of microbial genomes shed light on interconnected biogeochemical processes in an aquifer system.</title>
        <authorList>
            <person name="Anantharaman K."/>
            <person name="Brown C.T."/>
            <person name="Hug L.A."/>
            <person name="Sharon I."/>
            <person name="Castelle C.J."/>
            <person name="Probst A.J."/>
            <person name="Thomas B.C."/>
            <person name="Singh A."/>
            <person name="Wilkins M.J."/>
            <person name="Karaoz U."/>
            <person name="Brodie E.L."/>
            <person name="Williams K.H."/>
            <person name="Hubbard S.S."/>
            <person name="Banfield J.F."/>
        </authorList>
    </citation>
    <scope>NUCLEOTIDE SEQUENCE [LARGE SCALE GENOMIC DNA]</scope>
</reference>
<comment type="caution">
    <text evidence="2">The sequence shown here is derived from an EMBL/GenBank/DDBJ whole genome shotgun (WGS) entry which is preliminary data.</text>
</comment>
<name>A0A1F6ERD0_9BACT</name>
<dbReference type="AlphaFoldDB" id="A0A1F6ERD0"/>
<evidence type="ECO:0000313" key="3">
    <source>
        <dbReference type="Proteomes" id="UP000178587"/>
    </source>
</evidence>
<keyword evidence="1" id="KW-0812">Transmembrane</keyword>
<organism evidence="2 3">
    <name type="scientific">Candidatus Kaiserbacteria bacterium RIFCSPLOWO2_01_FULL_50_24</name>
    <dbReference type="NCBI Taxonomy" id="1798507"/>
    <lineage>
        <taxon>Bacteria</taxon>
        <taxon>Candidatus Kaiseribacteriota</taxon>
    </lineage>
</organism>
<evidence type="ECO:0000313" key="2">
    <source>
        <dbReference type="EMBL" id="OGG76169.1"/>
    </source>
</evidence>
<evidence type="ECO:0008006" key="4">
    <source>
        <dbReference type="Google" id="ProtNLM"/>
    </source>
</evidence>
<dbReference type="Proteomes" id="UP000178587">
    <property type="component" value="Unassembled WGS sequence"/>
</dbReference>
<dbReference type="SUPFAM" id="SSF69304">
    <property type="entry name" value="Tricorn protease N-terminal domain"/>
    <property type="match status" value="1"/>
</dbReference>
<dbReference type="EMBL" id="MFLU01000002">
    <property type="protein sequence ID" value="OGG76169.1"/>
    <property type="molecule type" value="Genomic_DNA"/>
</dbReference>
<keyword evidence="1" id="KW-1133">Transmembrane helix</keyword>
<dbReference type="STRING" id="1798507.A3A34_01620"/>
<gene>
    <name evidence="2" type="ORF">A3A34_01620</name>
</gene>
<proteinExistence type="predicted"/>
<evidence type="ECO:0000256" key="1">
    <source>
        <dbReference type="SAM" id="Phobius"/>
    </source>
</evidence>
<accession>A0A1F6ERD0</accession>
<protein>
    <recommendedName>
        <fullName evidence="4">WD40 repeat domain-containing protein</fullName>
    </recommendedName>
</protein>
<keyword evidence="1" id="KW-0472">Membrane</keyword>
<sequence length="428" mass="46517">MHNNTIQKSVRIALIGIIVVSLGLLGWWYFFLKSETRSQRIIDTARGLDISAPEFTSSGGSTYLNLVHSIPSVPLWRSVQDATKKAVQPFVFFREEENETSRPRLWHASALPTAGMAFTTAGGTTTLRFVERATGNVLEAHVGTRAVSRLTNTLVPWVKEALFAGERVFLRGIEDGTLITKTGVVISSSSAKSLVSNELEERILSLAISPSGDTISYLAPDGNGGVALMLASANGGNKKRIATFGTRDWTVYYANKDRIIVATRPADNVVGHAYDATTPNKIVPVVRNIPGLTIAIHASSSAILYGASEKGKLSLYVQKSSVDEPALLPLSTIAEKCAFAPSGSVAYCAVPHGNTDSEFLNRWYRGETHTSDVWWEINVELGTAKQLFDPGIEEGFLIDAEVPVVSDDGAYLAFRNAQDWSLWVLSLR</sequence>
<feature type="transmembrane region" description="Helical" evidence="1">
    <location>
        <begin position="12"/>
        <end position="31"/>
    </location>
</feature>